<evidence type="ECO:0000256" key="4">
    <source>
        <dbReference type="ARBA" id="ARBA00022679"/>
    </source>
</evidence>
<dbReference type="InterPro" id="IPR007235">
    <property type="entry name" value="Glyco_trans_28_C"/>
</dbReference>
<accession>A0A069AGE1</accession>
<protein>
    <submittedName>
        <fullName evidence="7">Putative monogalactosyldiacylglycerol synthase</fullName>
    </submittedName>
</protein>
<keyword evidence="4" id="KW-0808">Transferase</keyword>
<dbReference type="InterPro" id="IPR009695">
    <property type="entry name" value="Diacylglyc_glucosyltr_N"/>
</dbReference>
<dbReference type="PANTHER" id="PTHR43025">
    <property type="entry name" value="MONOGALACTOSYLDIACYLGLYCEROL SYNTHASE"/>
    <property type="match status" value="1"/>
</dbReference>
<dbReference type="RefSeq" id="WP_021367231.1">
    <property type="nucleotide sequence ID" value="NZ_BBYB01000221.1"/>
</dbReference>
<feature type="domain" description="Diacylglycerol glucosyltransferase N-terminal" evidence="6">
    <location>
        <begin position="14"/>
        <end position="177"/>
    </location>
</feature>
<dbReference type="GO" id="GO:0009247">
    <property type="term" value="P:glycolipid biosynthetic process"/>
    <property type="evidence" value="ECO:0007669"/>
    <property type="project" value="InterPro"/>
</dbReference>
<evidence type="ECO:0000259" key="5">
    <source>
        <dbReference type="Pfam" id="PF04101"/>
    </source>
</evidence>
<proteinExistence type="inferred from homology"/>
<evidence type="ECO:0000259" key="6">
    <source>
        <dbReference type="Pfam" id="PF06925"/>
    </source>
</evidence>
<dbReference type="CDD" id="cd17507">
    <property type="entry name" value="GT28_Beta-DGS-like"/>
    <property type="match status" value="1"/>
</dbReference>
<dbReference type="EMBL" id="LK932410">
    <property type="protein sequence ID" value="CDS88999.1"/>
    <property type="molecule type" value="Genomic_DNA"/>
</dbReference>
<dbReference type="EMBL" id="LK932523">
    <property type="protein sequence ID" value="CDS88344.1"/>
    <property type="molecule type" value="Genomic_DNA"/>
</dbReference>
<name>A0A069AGE1_CLODI</name>
<dbReference type="GO" id="GO:0016020">
    <property type="term" value="C:membrane"/>
    <property type="evidence" value="ECO:0007669"/>
    <property type="project" value="UniProtKB-SubCell"/>
</dbReference>
<gene>
    <name evidence="7" type="ORF">BN1096_690007</name>
    <name evidence="8" type="ORF">BN1097_700007</name>
</gene>
<feature type="domain" description="Glycosyl transferase family 28 C-terminal" evidence="5">
    <location>
        <begin position="195"/>
        <end position="338"/>
    </location>
</feature>
<dbReference type="AlphaFoldDB" id="A0A069AGE1"/>
<dbReference type="Pfam" id="PF06925">
    <property type="entry name" value="MGDG_synth"/>
    <property type="match status" value="1"/>
</dbReference>
<evidence type="ECO:0000256" key="3">
    <source>
        <dbReference type="ARBA" id="ARBA00022676"/>
    </source>
</evidence>
<evidence type="ECO:0000313" key="8">
    <source>
        <dbReference type="EMBL" id="CDS88999.1"/>
    </source>
</evidence>
<dbReference type="PANTHER" id="PTHR43025:SF3">
    <property type="entry name" value="MONOGALACTOSYLDIACYLGLYCEROL SYNTHASE 1, CHLOROPLASTIC"/>
    <property type="match status" value="1"/>
</dbReference>
<comment type="similarity">
    <text evidence="2">Belongs to the glycosyltransferase 28 family.</text>
</comment>
<evidence type="ECO:0000256" key="1">
    <source>
        <dbReference type="ARBA" id="ARBA00004370"/>
    </source>
</evidence>
<dbReference type="Gene3D" id="3.40.50.2000">
    <property type="entry name" value="Glycogen Phosphorylase B"/>
    <property type="match status" value="1"/>
</dbReference>
<evidence type="ECO:0000313" key="7">
    <source>
        <dbReference type="EMBL" id="CDS88344.1"/>
    </source>
</evidence>
<comment type="subcellular location">
    <subcellularLocation>
        <location evidence="1">Membrane</location>
    </subcellularLocation>
</comment>
<dbReference type="GO" id="GO:0016758">
    <property type="term" value="F:hexosyltransferase activity"/>
    <property type="evidence" value="ECO:0007669"/>
    <property type="project" value="InterPro"/>
</dbReference>
<evidence type="ECO:0000256" key="2">
    <source>
        <dbReference type="ARBA" id="ARBA00006962"/>
    </source>
</evidence>
<organism evidence="7">
    <name type="scientific">Clostridioides difficile</name>
    <name type="common">Peptoclostridium difficile</name>
    <dbReference type="NCBI Taxonomy" id="1496"/>
    <lineage>
        <taxon>Bacteria</taxon>
        <taxon>Bacillati</taxon>
        <taxon>Bacillota</taxon>
        <taxon>Clostridia</taxon>
        <taxon>Peptostreptococcales</taxon>
        <taxon>Peptostreptococcaceae</taxon>
        <taxon>Clostridioides</taxon>
    </lineage>
</organism>
<dbReference type="InterPro" id="IPR050519">
    <property type="entry name" value="Glycosyltransf_28_UgtP"/>
</dbReference>
<dbReference type="SUPFAM" id="SSF53756">
    <property type="entry name" value="UDP-Glycosyltransferase/glycogen phosphorylase"/>
    <property type="match status" value="1"/>
</dbReference>
<reference evidence="7" key="1">
    <citation type="submission" date="2014-07" db="EMBL/GenBank/DDBJ databases">
        <authorList>
            <person name="Monot Marc"/>
        </authorList>
    </citation>
    <scope>NUCLEOTIDE SEQUENCE</scope>
    <source>
        <strain evidence="8">7032994</strain>
    </source>
</reference>
<keyword evidence="3" id="KW-0328">Glycosyltransferase</keyword>
<dbReference type="Pfam" id="PF04101">
    <property type="entry name" value="Glyco_tran_28_C"/>
    <property type="match status" value="1"/>
</dbReference>
<sequence>MKVLILTGKFGMGHYSASNSLSEDIKAKFDNSEIIIKDIFEYIMPNYSDKMYKTFSILVNRGSSLYNLFYKCAENGKKDIKFTFSDYFLNKLDTLLHEVQPTVVISTFPFCSQLVSRYKEKYNSNLPLITCITDISSHSEWISKNTDCYLVASKSTKEELVFKGIDESKIKVNGIPVKKEFKRIEHVNHSTKKNILIMGGGLGLLPKSEQFYKELNSLKGVKTTVITGNNKKMYYKLYGRYENIEVVGYTNEVYKYMKDSDLIISKPGGITLFETIYSELPILAFNPFLQQEIDNASFILNNEIGRILGKNKKYYVDEIKDLIYDDATLKEMSSNMKELKKQFDNNTLENILFSLDEQGACRECM</sequence>